<dbReference type="InterPro" id="IPR036291">
    <property type="entry name" value="NAD(P)-bd_dom_sf"/>
</dbReference>
<gene>
    <name evidence="4" type="ORF">BJX67DRAFT_386891</name>
</gene>
<sequence>MSRYAEAHSNRQGPGDQRPTALQIVQDNLMEGKLTGKVVVITGVSSGLGIEVARALVKTGATLYLTARDISKAEAALGSLLERDQVHLVRMEQTSLSSVREAAEIILAKTSAANTGVNILICNAAVMCLPAHELTSEGYEVHFVTNHLSHFLLFNLLKHAMLAAAARSDDFQSRVVMVSSSSHRASGINPSDNYHFEKGGYQPPLAYAQSKTANIYMANQIEREYGAQGLHGLSLHPGLIETGLSRFIPQEYIDALRADENVVREAKSPEQGAATIIYAAVDKEWEGRGGRYLVDCSEAVRGADDGDVMSLTYTSHTYLAADERRLWGDSLEMVGLADH</sequence>
<dbReference type="RefSeq" id="XP_070891558.1">
    <property type="nucleotide sequence ID" value="XM_071034149.1"/>
</dbReference>
<dbReference type="InterPro" id="IPR002347">
    <property type="entry name" value="SDR_fam"/>
</dbReference>
<dbReference type="Proteomes" id="UP001610432">
    <property type="component" value="Unassembled WGS sequence"/>
</dbReference>
<dbReference type="Pfam" id="PF00106">
    <property type="entry name" value="adh_short"/>
    <property type="match status" value="1"/>
</dbReference>
<evidence type="ECO:0000313" key="5">
    <source>
        <dbReference type="Proteomes" id="UP001610432"/>
    </source>
</evidence>
<comment type="caution">
    <text evidence="4">The sequence shown here is derived from an EMBL/GenBank/DDBJ whole genome shotgun (WGS) entry which is preliminary data.</text>
</comment>
<dbReference type="GeneID" id="98149221"/>
<dbReference type="PANTHER" id="PTHR24320:SF272">
    <property type="entry name" value="NAD(P)-BINDING ROSSMANN-FOLD SUPERFAMILY PROTEIN"/>
    <property type="match status" value="1"/>
</dbReference>
<dbReference type="EMBL" id="JBFXLQ010000001">
    <property type="protein sequence ID" value="KAL2872580.1"/>
    <property type="molecule type" value="Genomic_DNA"/>
</dbReference>
<reference evidence="4 5" key="1">
    <citation type="submission" date="2024-07" db="EMBL/GenBank/DDBJ databases">
        <title>Section-level genome sequencing and comparative genomics of Aspergillus sections Usti and Cavernicolus.</title>
        <authorList>
            <consortium name="Lawrence Berkeley National Laboratory"/>
            <person name="Nybo J.L."/>
            <person name="Vesth T.C."/>
            <person name="Theobald S."/>
            <person name="Frisvad J.C."/>
            <person name="Larsen T.O."/>
            <person name="Kjaerboelling I."/>
            <person name="Rothschild-Mancinelli K."/>
            <person name="Lyhne E.K."/>
            <person name="Kogle M.E."/>
            <person name="Barry K."/>
            <person name="Clum A."/>
            <person name="Na H."/>
            <person name="Ledsgaard L."/>
            <person name="Lin J."/>
            <person name="Lipzen A."/>
            <person name="Kuo A."/>
            <person name="Riley R."/>
            <person name="Mondo S."/>
            <person name="Labutti K."/>
            <person name="Haridas S."/>
            <person name="Pangalinan J."/>
            <person name="Salamov A.A."/>
            <person name="Simmons B.A."/>
            <person name="Magnuson J.K."/>
            <person name="Chen J."/>
            <person name="Drula E."/>
            <person name="Henrissat B."/>
            <person name="Wiebenga A."/>
            <person name="Lubbers R.J."/>
            <person name="Gomes A.C."/>
            <person name="Macurrencykelacurrency M.R."/>
            <person name="Stajich J."/>
            <person name="Grigoriev I.V."/>
            <person name="Mortensen U.H."/>
            <person name="De Vries R.P."/>
            <person name="Baker S.E."/>
            <person name="Andersen M.R."/>
        </authorList>
    </citation>
    <scope>NUCLEOTIDE SEQUENCE [LARGE SCALE GENOMIC DNA]</scope>
    <source>
        <strain evidence="4 5">CBS 449.75</strain>
    </source>
</reference>
<evidence type="ECO:0000256" key="1">
    <source>
        <dbReference type="ARBA" id="ARBA00006484"/>
    </source>
</evidence>
<accession>A0ABR4M7J2</accession>
<keyword evidence="5" id="KW-1185">Reference proteome</keyword>
<evidence type="ECO:0000256" key="2">
    <source>
        <dbReference type="ARBA" id="ARBA00022857"/>
    </source>
</evidence>
<evidence type="ECO:0008006" key="6">
    <source>
        <dbReference type="Google" id="ProtNLM"/>
    </source>
</evidence>
<dbReference type="PRINTS" id="PR00081">
    <property type="entry name" value="GDHRDH"/>
</dbReference>
<dbReference type="PANTHER" id="PTHR24320">
    <property type="entry name" value="RETINOL DEHYDROGENASE"/>
    <property type="match status" value="1"/>
</dbReference>
<dbReference type="Gene3D" id="3.40.50.720">
    <property type="entry name" value="NAD(P)-binding Rossmann-like Domain"/>
    <property type="match status" value="1"/>
</dbReference>
<keyword evidence="3" id="KW-0560">Oxidoreductase</keyword>
<protein>
    <recommendedName>
        <fullName evidence="6">Short-chain dehydrogenase</fullName>
    </recommendedName>
</protein>
<comment type="similarity">
    <text evidence="1">Belongs to the short-chain dehydrogenases/reductases (SDR) family.</text>
</comment>
<evidence type="ECO:0000256" key="3">
    <source>
        <dbReference type="ARBA" id="ARBA00023002"/>
    </source>
</evidence>
<keyword evidence="2" id="KW-0521">NADP</keyword>
<name>A0ABR4M7J2_9EURO</name>
<proteinExistence type="inferred from homology"/>
<organism evidence="4 5">
    <name type="scientific">Aspergillus lucknowensis</name>
    <dbReference type="NCBI Taxonomy" id="176173"/>
    <lineage>
        <taxon>Eukaryota</taxon>
        <taxon>Fungi</taxon>
        <taxon>Dikarya</taxon>
        <taxon>Ascomycota</taxon>
        <taxon>Pezizomycotina</taxon>
        <taxon>Eurotiomycetes</taxon>
        <taxon>Eurotiomycetidae</taxon>
        <taxon>Eurotiales</taxon>
        <taxon>Aspergillaceae</taxon>
        <taxon>Aspergillus</taxon>
        <taxon>Aspergillus subgen. Nidulantes</taxon>
    </lineage>
</organism>
<evidence type="ECO:0000313" key="4">
    <source>
        <dbReference type="EMBL" id="KAL2872580.1"/>
    </source>
</evidence>
<dbReference type="SUPFAM" id="SSF51735">
    <property type="entry name" value="NAD(P)-binding Rossmann-fold domains"/>
    <property type="match status" value="1"/>
</dbReference>